<evidence type="ECO:0000313" key="1">
    <source>
        <dbReference type="EMBL" id="KAI6090101.1"/>
    </source>
</evidence>
<accession>A0ACC0DBU7</accession>
<dbReference type="Proteomes" id="UP001497680">
    <property type="component" value="Unassembled WGS sequence"/>
</dbReference>
<proteinExistence type="predicted"/>
<organism evidence="1 2">
    <name type="scientific">Hypoxylon rubiginosum</name>
    <dbReference type="NCBI Taxonomy" id="110542"/>
    <lineage>
        <taxon>Eukaryota</taxon>
        <taxon>Fungi</taxon>
        <taxon>Dikarya</taxon>
        <taxon>Ascomycota</taxon>
        <taxon>Pezizomycotina</taxon>
        <taxon>Sordariomycetes</taxon>
        <taxon>Xylariomycetidae</taxon>
        <taxon>Xylariales</taxon>
        <taxon>Hypoxylaceae</taxon>
        <taxon>Hypoxylon</taxon>
    </lineage>
</organism>
<protein>
    <submittedName>
        <fullName evidence="1">Uncharacterized protein</fullName>
    </submittedName>
</protein>
<keyword evidence="2" id="KW-1185">Reference proteome</keyword>
<comment type="caution">
    <text evidence="1">The sequence shown here is derived from an EMBL/GenBank/DDBJ whole genome shotgun (WGS) entry which is preliminary data.</text>
</comment>
<sequence>MSARTLYDRTRIIRLHIGSETIFYIQEDFASKYSTSIDEYITKKHPSDQESANLVPVYLQCSPQLENFEESMFLFIDFIYYTELKREEDEFWEPYSLMQDSSLLIHAWILGSVLKAEWFQDCIFRALVGIEFDLSPRQLSEVWSAAPDDDKAGLPDLLMHKFMIDLEEMSHDGLMNLMSCYGKEPFMAKVFISLVDKLKVAKIWIDEDEVNEMINNSSSARDDALLTDLKLAGIVEPSSDEDDHIL</sequence>
<gene>
    <name evidence="1" type="ORF">F4821DRAFT_256249</name>
</gene>
<name>A0ACC0DBU7_9PEZI</name>
<evidence type="ECO:0000313" key="2">
    <source>
        <dbReference type="Proteomes" id="UP001497680"/>
    </source>
</evidence>
<dbReference type="EMBL" id="MU394292">
    <property type="protein sequence ID" value="KAI6090101.1"/>
    <property type="molecule type" value="Genomic_DNA"/>
</dbReference>
<reference evidence="1 2" key="1">
    <citation type="journal article" date="2022" name="New Phytol.">
        <title>Ecological generalism drives hyperdiversity of secondary metabolite gene clusters in xylarialean endophytes.</title>
        <authorList>
            <person name="Franco M.E.E."/>
            <person name="Wisecaver J.H."/>
            <person name="Arnold A.E."/>
            <person name="Ju Y.M."/>
            <person name="Slot J.C."/>
            <person name="Ahrendt S."/>
            <person name="Moore L.P."/>
            <person name="Eastman K.E."/>
            <person name="Scott K."/>
            <person name="Konkel Z."/>
            <person name="Mondo S.J."/>
            <person name="Kuo A."/>
            <person name="Hayes R.D."/>
            <person name="Haridas S."/>
            <person name="Andreopoulos B."/>
            <person name="Riley R."/>
            <person name="LaButti K."/>
            <person name="Pangilinan J."/>
            <person name="Lipzen A."/>
            <person name="Amirebrahimi M."/>
            <person name="Yan J."/>
            <person name="Adam C."/>
            <person name="Keymanesh K."/>
            <person name="Ng V."/>
            <person name="Louie K."/>
            <person name="Northen T."/>
            <person name="Drula E."/>
            <person name="Henrissat B."/>
            <person name="Hsieh H.M."/>
            <person name="Youens-Clark K."/>
            <person name="Lutzoni F."/>
            <person name="Miadlikowska J."/>
            <person name="Eastwood D.C."/>
            <person name="Hamelin R.C."/>
            <person name="Grigoriev I.V."/>
            <person name="U'Ren J.M."/>
        </authorList>
    </citation>
    <scope>NUCLEOTIDE SEQUENCE [LARGE SCALE GENOMIC DNA]</scope>
    <source>
        <strain evidence="1 2">ER1909</strain>
    </source>
</reference>